<dbReference type="Proteomes" id="UP000214746">
    <property type="component" value="Unassembled WGS sequence"/>
</dbReference>
<organism evidence="14 15">
    <name type="scientific">Paenibacillus xerothermodurans</name>
    <dbReference type="NCBI Taxonomy" id="1977292"/>
    <lineage>
        <taxon>Bacteria</taxon>
        <taxon>Bacillati</taxon>
        <taxon>Bacillota</taxon>
        <taxon>Bacilli</taxon>
        <taxon>Bacillales</taxon>
        <taxon>Paenibacillaceae</taxon>
        <taxon>Paenibacillus</taxon>
    </lineage>
</organism>
<evidence type="ECO:0000256" key="7">
    <source>
        <dbReference type="ARBA" id="ARBA00022857"/>
    </source>
</evidence>
<evidence type="ECO:0000256" key="2">
    <source>
        <dbReference type="ARBA" id="ARBA00004994"/>
    </source>
</evidence>
<comment type="function">
    <text evidence="1 11">Catalyzes the NADPH-dependent reduction of ketopantoate into pantoic acid.</text>
</comment>
<dbReference type="EMBL" id="NHRJ02000001">
    <property type="protein sequence ID" value="PZE22665.1"/>
    <property type="molecule type" value="Genomic_DNA"/>
</dbReference>
<dbReference type="InterPro" id="IPR008927">
    <property type="entry name" value="6-PGluconate_DH-like_C_sf"/>
</dbReference>
<accession>A0A2W1NT28</accession>
<gene>
    <name evidence="14" type="ORF">CBW46_002535</name>
</gene>
<dbReference type="GO" id="GO:0015940">
    <property type="term" value="P:pantothenate biosynthetic process"/>
    <property type="evidence" value="ECO:0007669"/>
    <property type="project" value="UniProtKB-UniPathway"/>
</dbReference>
<dbReference type="InterPro" id="IPR013328">
    <property type="entry name" value="6PGD_dom2"/>
</dbReference>
<comment type="caution">
    <text evidence="14">The sequence shown here is derived from an EMBL/GenBank/DDBJ whole genome shotgun (WGS) entry which is preliminary data.</text>
</comment>
<dbReference type="AlphaFoldDB" id="A0A2W1NT28"/>
<dbReference type="Pfam" id="PF02558">
    <property type="entry name" value="ApbA"/>
    <property type="match status" value="1"/>
</dbReference>
<feature type="domain" description="Ketopantoate reductase N-terminal" evidence="12">
    <location>
        <begin position="3"/>
        <end position="173"/>
    </location>
</feature>
<dbReference type="InterPro" id="IPR013332">
    <property type="entry name" value="KPR_N"/>
</dbReference>
<dbReference type="GO" id="GO:0050661">
    <property type="term" value="F:NADP binding"/>
    <property type="evidence" value="ECO:0007669"/>
    <property type="project" value="TreeGrafter"/>
</dbReference>
<evidence type="ECO:0000313" key="15">
    <source>
        <dbReference type="Proteomes" id="UP000214746"/>
    </source>
</evidence>
<evidence type="ECO:0000256" key="3">
    <source>
        <dbReference type="ARBA" id="ARBA00007870"/>
    </source>
</evidence>
<comment type="pathway">
    <text evidence="2 11">Cofactor biosynthesis; (R)-pantothenate biosynthesis; (R)-pantoate from 3-methyl-2-oxobutanoate: step 2/2.</text>
</comment>
<comment type="similarity">
    <text evidence="3 11">Belongs to the ketopantoate reductase family.</text>
</comment>
<name>A0A2W1NT28_PAEXE</name>
<evidence type="ECO:0000256" key="5">
    <source>
        <dbReference type="ARBA" id="ARBA00019465"/>
    </source>
</evidence>
<evidence type="ECO:0000259" key="12">
    <source>
        <dbReference type="Pfam" id="PF02558"/>
    </source>
</evidence>
<evidence type="ECO:0000256" key="6">
    <source>
        <dbReference type="ARBA" id="ARBA00022655"/>
    </source>
</evidence>
<evidence type="ECO:0000313" key="14">
    <source>
        <dbReference type="EMBL" id="PZE22665.1"/>
    </source>
</evidence>
<dbReference type="GO" id="GO:0008677">
    <property type="term" value="F:2-dehydropantoate 2-reductase activity"/>
    <property type="evidence" value="ECO:0007669"/>
    <property type="project" value="UniProtKB-EC"/>
</dbReference>
<keyword evidence="7 11" id="KW-0521">NADP</keyword>
<evidence type="ECO:0000256" key="10">
    <source>
        <dbReference type="ARBA" id="ARBA00048793"/>
    </source>
</evidence>
<dbReference type="FunFam" id="1.10.1040.10:FF:000017">
    <property type="entry name" value="2-dehydropantoate 2-reductase"/>
    <property type="match status" value="1"/>
</dbReference>
<evidence type="ECO:0000256" key="9">
    <source>
        <dbReference type="ARBA" id="ARBA00032024"/>
    </source>
</evidence>
<dbReference type="InterPro" id="IPR036291">
    <property type="entry name" value="NAD(P)-bd_dom_sf"/>
</dbReference>
<dbReference type="Gene3D" id="1.10.1040.10">
    <property type="entry name" value="N-(1-d-carboxylethyl)-l-norvaline Dehydrogenase, domain 2"/>
    <property type="match status" value="1"/>
</dbReference>
<evidence type="ECO:0000256" key="11">
    <source>
        <dbReference type="RuleBase" id="RU362068"/>
    </source>
</evidence>
<dbReference type="EC" id="1.1.1.169" evidence="4 11"/>
<keyword evidence="8 11" id="KW-0560">Oxidoreductase</keyword>
<sequence>MLIRVIGAGALGMLTAAYLCRTAAKVEIITRTEQQARLLREQGLQLTAAAENASMEPRSGTAGETVEFPEVLTFEQTLADGLGGRARPGSPDFILLTVKQTAITDKLAHGIVAQLGADSRLICFQNGVGHLDVLRKVIPARQILLAVTTEGAMVKSPRHVAHTGRGMTWVGSAAAEPDFAGRSDHSLTKKFVNVLSDAGFSTSLSNNIISKVWNKLLINAIINPLTAVLQIHNGQLPQLPDALILMRSLYYEAVTLADKLGIELAPDLWQQVLLVCERTAGNRSSMLQDVLLHRPTEVDAITGGLLREAEQAGIAMPTHAAMYHLLRSIEQQWMNIT</sequence>
<dbReference type="PANTHER" id="PTHR43765:SF2">
    <property type="entry name" value="2-DEHYDROPANTOATE 2-REDUCTASE"/>
    <property type="match status" value="1"/>
</dbReference>
<dbReference type="InterPro" id="IPR013752">
    <property type="entry name" value="KPA_reductase"/>
</dbReference>
<dbReference type="OrthoDB" id="9800163at2"/>
<dbReference type="Gene3D" id="3.40.50.720">
    <property type="entry name" value="NAD(P)-binding Rossmann-like Domain"/>
    <property type="match status" value="1"/>
</dbReference>
<evidence type="ECO:0000259" key="13">
    <source>
        <dbReference type="Pfam" id="PF08546"/>
    </source>
</evidence>
<evidence type="ECO:0000256" key="4">
    <source>
        <dbReference type="ARBA" id="ARBA00013014"/>
    </source>
</evidence>
<dbReference type="UniPathway" id="UPA00028">
    <property type="reaction ID" value="UER00004"/>
</dbReference>
<dbReference type="SUPFAM" id="SSF48179">
    <property type="entry name" value="6-phosphogluconate dehydrogenase C-terminal domain-like"/>
    <property type="match status" value="1"/>
</dbReference>
<dbReference type="GO" id="GO:0005737">
    <property type="term" value="C:cytoplasm"/>
    <property type="evidence" value="ECO:0007669"/>
    <property type="project" value="TreeGrafter"/>
</dbReference>
<dbReference type="InterPro" id="IPR003710">
    <property type="entry name" value="ApbA"/>
</dbReference>
<dbReference type="SUPFAM" id="SSF51735">
    <property type="entry name" value="NAD(P)-binding Rossmann-fold domains"/>
    <property type="match status" value="1"/>
</dbReference>
<feature type="domain" description="Ketopantoate reductase C-terminal" evidence="13">
    <location>
        <begin position="207"/>
        <end position="330"/>
    </location>
</feature>
<protein>
    <recommendedName>
        <fullName evidence="5 11">2-dehydropantoate 2-reductase</fullName>
        <ecNumber evidence="4 11">1.1.1.169</ecNumber>
    </recommendedName>
    <alternativeName>
        <fullName evidence="9 11">Ketopantoate reductase</fullName>
    </alternativeName>
</protein>
<evidence type="ECO:0000256" key="1">
    <source>
        <dbReference type="ARBA" id="ARBA00002919"/>
    </source>
</evidence>
<proteinExistence type="inferred from homology"/>
<dbReference type="Pfam" id="PF08546">
    <property type="entry name" value="ApbA_C"/>
    <property type="match status" value="1"/>
</dbReference>
<reference evidence="14" key="1">
    <citation type="submission" date="2018-06" db="EMBL/GenBank/DDBJ databases">
        <title>Paenibacillus xerothermodurans sp. nov. an extremely dry heat resistant spore forming bacterium isolated from the soil of Cape Canaveral, Florida.</title>
        <authorList>
            <person name="Seuylemezian A."/>
            <person name="Kaur N."/>
            <person name="Patil P."/>
            <person name="Patil P."/>
            <person name="Mayilraj S."/>
            <person name="Vaishampayan P."/>
        </authorList>
    </citation>
    <scope>NUCLEOTIDE SEQUENCE [LARGE SCALE GENOMIC DNA]</scope>
    <source>
        <strain evidence="14">ATCC 27380</strain>
    </source>
</reference>
<keyword evidence="6 11" id="KW-0566">Pantothenate biosynthesis</keyword>
<dbReference type="InterPro" id="IPR050838">
    <property type="entry name" value="Ketopantoate_reductase"/>
</dbReference>
<evidence type="ECO:0000256" key="8">
    <source>
        <dbReference type="ARBA" id="ARBA00023002"/>
    </source>
</evidence>
<dbReference type="NCBIfam" id="TIGR00745">
    <property type="entry name" value="apbA_panE"/>
    <property type="match status" value="1"/>
</dbReference>
<comment type="catalytic activity">
    <reaction evidence="10 11">
        <text>(R)-pantoate + NADP(+) = 2-dehydropantoate + NADPH + H(+)</text>
        <dbReference type="Rhea" id="RHEA:16233"/>
        <dbReference type="ChEBI" id="CHEBI:11561"/>
        <dbReference type="ChEBI" id="CHEBI:15378"/>
        <dbReference type="ChEBI" id="CHEBI:15980"/>
        <dbReference type="ChEBI" id="CHEBI:57783"/>
        <dbReference type="ChEBI" id="CHEBI:58349"/>
        <dbReference type="EC" id="1.1.1.169"/>
    </reaction>
</comment>
<keyword evidence="15" id="KW-1185">Reference proteome</keyword>
<dbReference type="RefSeq" id="WP_089198435.1">
    <property type="nucleotide sequence ID" value="NZ_NHRJ02000001.1"/>
</dbReference>
<dbReference type="PANTHER" id="PTHR43765">
    <property type="entry name" value="2-DEHYDROPANTOATE 2-REDUCTASE-RELATED"/>
    <property type="match status" value="1"/>
</dbReference>